<dbReference type="AlphaFoldDB" id="A0A1Q9CYI2"/>
<feature type="transmembrane region" description="Helical" evidence="6">
    <location>
        <begin position="243"/>
        <end position="269"/>
    </location>
</feature>
<protein>
    <submittedName>
        <fullName evidence="8">Voltage-dependent L-type calcium channel subunit alpha-1F</fullName>
    </submittedName>
</protein>
<dbReference type="Gene3D" id="1.10.287.70">
    <property type="match status" value="1"/>
</dbReference>
<dbReference type="EMBL" id="LSRX01000834">
    <property type="protein sequence ID" value="OLP87955.1"/>
    <property type="molecule type" value="Genomic_DNA"/>
</dbReference>
<feature type="transmembrane region" description="Helical" evidence="6">
    <location>
        <begin position="178"/>
        <end position="201"/>
    </location>
</feature>
<proteinExistence type="predicted"/>
<keyword evidence="4 6" id="KW-0472">Membrane</keyword>
<feature type="compositionally biased region" description="Low complexity" evidence="5">
    <location>
        <begin position="114"/>
        <end position="123"/>
    </location>
</feature>
<evidence type="ECO:0000256" key="4">
    <source>
        <dbReference type="ARBA" id="ARBA00023136"/>
    </source>
</evidence>
<feature type="region of interest" description="Disordered" evidence="5">
    <location>
        <begin position="93"/>
        <end position="123"/>
    </location>
</feature>
<evidence type="ECO:0000256" key="1">
    <source>
        <dbReference type="ARBA" id="ARBA00004141"/>
    </source>
</evidence>
<dbReference type="Pfam" id="PF00520">
    <property type="entry name" value="Ion_trans"/>
    <property type="match status" value="1"/>
</dbReference>
<dbReference type="InterPro" id="IPR027359">
    <property type="entry name" value="Volt_channel_dom_sf"/>
</dbReference>
<dbReference type="SUPFAM" id="SSF81324">
    <property type="entry name" value="Voltage-gated potassium channels"/>
    <property type="match status" value="1"/>
</dbReference>
<accession>A0A1Q9CYI2</accession>
<dbReference type="Gene3D" id="1.20.120.350">
    <property type="entry name" value="Voltage-gated potassium channels. Chain C"/>
    <property type="match status" value="1"/>
</dbReference>
<feature type="transmembrane region" description="Helical" evidence="6">
    <location>
        <begin position="404"/>
        <end position="429"/>
    </location>
</feature>
<name>A0A1Q9CYI2_SYMMI</name>
<organism evidence="8 9">
    <name type="scientific">Symbiodinium microadriaticum</name>
    <name type="common">Dinoflagellate</name>
    <name type="synonym">Zooxanthella microadriatica</name>
    <dbReference type="NCBI Taxonomy" id="2951"/>
    <lineage>
        <taxon>Eukaryota</taxon>
        <taxon>Sar</taxon>
        <taxon>Alveolata</taxon>
        <taxon>Dinophyceae</taxon>
        <taxon>Suessiales</taxon>
        <taxon>Symbiodiniaceae</taxon>
        <taxon>Symbiodinium</taxon>
    </lineage>
</organism>
<feature type="transmembrane region" description="Helical" evidence="6">
    <location>
        <begin position="324"/>
        <end position="343"/>
    </location>
</feature>
<dbReference type="PANTHER" id="PTHR10037:SF62">
    <property type="entry name" value="SODIUM CHANNEL PROTEIN 60E"/>
    <property type="match status" value="1"/>
</dbReference>
<reference evidence="8 9" key="1">
    <citation type="submission" date="2016-02" db="EMBL/GenBank/DDBJ databases">
        <title>Genome analysis of coral dinoflagellate symbionts highlights evolutionary adaptations to a symbiotic lifestyle.</title>
        <authorList>
            <person name="Aranda M."/>
            <person name="Li Y."/>
            <person name="Liew Y.J."/>
            <person name="Baumgarten S."/>
            <person name="Simakov O."/>
            <person name="Wilson M."/>
            <person name="Piel J."/>
            <person name="Ashoor H."/>
            <person name="Bougouffa S."/>
            <person name="Bajic V.B."/>
            <person name="Ryu T."/>
            <person name="Ravasi T."/>
            <person name="Bayer T."/>
            <person name="Micklem G."/>
            <person name="Kim H."/>
            <person name="Bhak J."/>
            <person name="Lajeunesse T.C."/>
            <person name="Voolstra C.R."/>
        </authorList>
    </citation>
    <scope>NUCLEOTIDE SEQUENCE [LARGE SCALE GENOMIC DNA]</scope>
    <source>
        <strain evidence="8 9">CCMP2467</strain>
    </source>
</reference>
<evidence type="ECO:0000259" key="7">
    <source>
        <dbReference type="Pfam" id="PF00520"/>
    </source>
</evidence>
<evidence type="ECO:0000256" key="6">
    <source>
        <dbReference type="SAM" id="Phobius"/>
    </source>
</evidence>
<keyword evidence="3 6" id="KW-1133">Transmembrane helix</keyword>
<dbReference type="OrthoDB" id="2984333at2759"/>
<evidence type="ECO:0000313" key="9">
    <source>
        <dbReference type="Proteomes" id="UP000186817"/>
    </source>
</evidence>
<evidence type="ECO:0000256" key="2">
    <source>
        <dbReference type="ARBA" id="ARBA00022692"/>
    </source>
</evidence>
<sequence length="527" mass="59147">MPVDDLNGAADNQRIKPKIIPLALPPERPLERSVFNLEASKEEDWHALIRRQHEALMRRLDLQDNLLHRLLSSAASEGAGGFSGSPSISALNSATPSGFKGSGREDGVPPSLPSPKQSKSKGSLLTSYTVEDLAHKDEALTTHGQYSRSKFNKRTDKAGQVDTDGCVKKMVRHQAFEAFFAAVVITNAVFIGLDVQFAVGADSEAERSSEMQIIGYVYTGLFTAELGFRLWEGGCRFFCNDDWMWGWLDLFIVLSSLWEVALDVIQYFYQSQGDLEAIPGISNMKSFRIIRLTRLLKTAQFVRIFRFVMALRMLVTSIISTLKALLWAMVLLALIVYVFAVLFTQEVNDFLLAETSQQILTELERQDLEKHFGSLMFSMLSLFMSIAGGVSWQEVIRPLLSMSTVWCLCYLFYIMFTYFAVLNVITGVFCQSAIESAQNDHSMVVQALMDNKAAHIQKLRDLFYHLNHSNNEEANGVITLGLFEEKINTPAVKEYFEALGLDIWDAWSFFKLLDAAGDGAVDLEVRV</sequence>
<keyword evidence="9" id="KW-1185">Reference proteome</keyword>
<dbReference type="Proteomes" id="UP000186817">
    <property type="component" value="Unassembled WGS sequence"/>
</dbReference>
<dbReference type="InterPro" id="IPR005821">
    <property type="entry name" value="Ion_trans_dom"/>
</dbReference>
<dbReference type="GO" id="GO:0005248">
    <property type="term" value="F:voltage-gated sodium channel activity"/>
    <property type="evidence" value="ECO:0007669"/>
    <property type="project" value="TreeGrafter"/>
</dbReference>
<keyword evidence="2 6" id="KW-0812">Transmembrane</keyword>
<feature type="domain" description="Ion transport" evidence="7">
    <location>
        <begin position="173"/>
        <end position="429"/>
    </location>
</feature>
<dbReference type="InterPro" id="IPR043203">
    <property type="entry name" value="VGCC_Ca_Na"/>
</dbReference>
<evidence type="ECO:0000256" key="3">
    <source>
        <dbReference type="ARBA" id="ARBA00022989"/>
    </source>
</evidence>
<comment type="caution">
    <text evidence="8">The sequence shown here is derived from an EMBL/GenBank/DDBJ whole genome shotgun (WGS) entry which is preliminary data.</text>
</comment>
<feature type="transmembrane region" description="Helical" evidence="6">
    <location>
        <begin position="372"/>
        <end position="392"/>
    </location>
</feature>
<evidence type="ECO:0000256" key="5">
    <source>
        <dbReference type="SAM" id="MobiDB-lite"/>
    </source>
</evidence>
<dbReference type="GO" id="GO:0001518">
    <property type="term" value="C:voltage-gated sodium channel complex"/>
    <property type="evidence" value="ECO:0007669"/>
    <property type="project" value="TreeGrafter"/>
</dbReference>
<gene>
    <name evidence="8" type="primary">CACNA1F</name>
    <name evidence="8" type="ORF">AK812_SmicGene30768</name>
</gene>
<comment type="subcellular location">
    <subcellularLocation>
        <location evidence="1">Membrane</location>
        <topology evidence="1">Multi-pass membrane protein</topology>
    </subcellularLocation>
</comment>
<dbReference type="PANTHER" id="PTHR10037">
    <property type="entry name" value="VOLTAGE-GATED CATION CHANNEL CALCIUM AND SODIUM"/>
    <property type="match status" value="1"/>
</dbReference>
<evidence type="ECO:0000313" key="8">
    <source>
        <dbReference type="EMBL" id="OLP87955.1"/>
    </source>
</evidence>